<dbReference type="Pfam" id="PF04457">
    <property type="entry name" value="MJ1316"/>
    <property type="match status" value="1"/>
</dbReference>
<name>A0A1H7K3U9_9PROT</name>
<reference evidence="2 3" key="1">
    <citation type="submission" date="2016-10" db="EMBL/GenBank/DDBJ databases">
        <authorList>
            <person name="de Groot N.N."/>
        </authorList>
    </citation>
    <scope>NUCLEOTIDE SEQUENCE [LARGE SCALE GENOMIC DNA]</scope>
    <source>
        <strain evidence="2 3">Nv1</strain>
    </source>
</reference>
<evidence type="ECO:0000313" key="3">
    <source>
        <dbReference type="Proteomes" id="UP000198620"/>
    </source>
</evidence>
<dbReference type="InterPro" id="IPR040459">
    <property type="entry name" value="MJ1316"/>
</dbReference>
<protein>
    <submittedName>
        <fullName evidence="2">Uncharacterized protein, UPF0248 family</fullName>
    </submittedName>
</protein>
<sequence length="97" mass="11238">MAAPCLKETSETSMIPIQELLNRIRWDESFGKGDFEIGYYDRVDGAINRIPLSDIHIMPGDHFFFSTVGPDGAIHEIPFHRVKQVYKNGKLIWHREH</sequence>
<accession>A0A1H7K3U9</accession>
<proteinExistence type="predicted"/>
<feature type="domain" description="MJ1316 RNA cyclic group end recognition" evidence="1">
    <location>
        <begin position="14"/>
        <end position="95"/>
    </location>
</feature>
<evidence type="ECO:0000259" key="1">
    <source>
        <dbReference type="Pfam" id="PF04457"/>
    </source>
</evidence>
<gene>
    <name evidence="2" type="ORF">SAMN05216387_10399</name>
</gene>
<dbReference type="EMBL" id="FOBH01000003">
    <property type="protein sequence ID" value="SEK81538.1"/>
    <property type="molecule type" value="Genomic_DNA"/>
</dbReference>
<dbReference type="Proteomes" id="UP000198620">
    <property type="component" value="Unassembled WGS sequence"/>
</dbReference>
<dbReference type="AlphaFoldDB" id="A0A1H7K3U9"/>
<organism evidence="2 3">
    <name type="scientific">Nitrosovibrio tenuis</name>
    <dbReference type="NCBI Taxonomy" id="1233"/>
    <lineage>
        <taxon>Bacteria</taxon>
        <taxon>Pseudomonadati</taxon>
        <taxon>Pseudomonadota</taxon>
        <taxon>Betaproteobacteria</taxon>
        <taxon>Nitrosomonadales</taxon>
        <taxon>Nitrosomonadaceae</taxon>
        <taxon>Nitrosovibrio</taxon>
    </lineage>
</organism>
<evidence type="ECO:0000313" key="2">
    <source>
        <dbReference type="EMBL" id="SEK81538.1"/>
    </source>
</evidence>
<keyword evidence="3" id="KW-1185">Reference proteome</keyword>